<comment type="caution">
    <text evidence="1">The sequence shown here is derived from an EMBL/GenBank/DDBJ whole genome shotgun (WGS) entry which is preliminary data.</text>
</comment>
<name>A0A930E096_9FIRM</name>
<reference evidence="1" key="1">
    <citation type="submission" date="2020-04" db="EMBL/GenBank/DDBJ databases">
        <title>Deep metagenomics examines the oral microbiome during advanced dental caries in children, revealing novel taxa and co-occurrences with host molecules.</title>
        <authorList>
            <person name="Baker J.L."/>
            <person name="Morton J.T."/>
            <person name="Dinis M."/>
            <person name="Alvarez R."/>
            <person name="Tran N.C."/>
            <person name="Knight R."/>
            <person name="Edlund A."/>
        </authorList>
    </citation>
    <scope>NUCLEOTIDE SEQUENCE</scope>
    <source>
        <strain evidence="1">JCVI_48_bin.5</strain>
    </source>
</reference>
<sequence>INSSPYEAWFVKVKDVTEKEELLSAEEYEEFLKTL</sequence>
<gene>
    <name evidence="1" type="ORF">HXM91_04285</name>
</gene>
<dbReference type="AlphaFoldDB" id="A0A930E096"/>
<protein>
    <submittedName>
        <fullName evidence="1">Glycine cleavage system protein H</fullName>
    </submittedName>
</protein>
<dbReference type="Gene3D" id="2.40.50.100">
    <property type="match status" value="1"/>
</dbReference>
<feature type="non-terminal residue" evidence="1">
    <location>
        <position position="1"/>
    </location>
</feature>
<dbReference type="InterPro" id="IPR033753">
    <property type="entry name" value="GCV_H/Fam206"/>
</dbReference>
<organism evidence="1 2">
    <name type="scientific">Oribacterium sinus</name>
    <dbReference type="NCBI Taxonomy" id="237576"/>
    <lineage>
        <taxon>Bacteria</taxon>
        <taxon>Bacillati</taxon>
        <taxon>Bacillota</taxon>
        <taxon>Clostridia</taxon>
        <taxon>Lachnospirales</taxon>
        <taxon>Lachnospiraceae</taxon>
        <taxon>Oribacterium</taxon>
    </lineage>
</organism>
<evidence type="ECO:0000313" key="2">
    <source>
        <dbReference type="Proteomes" id="UP000780721"/>
    </source>
</evidence>
<dbReference type="Proteomes" id="UP000780721">
    <property type="component" value="Unassembled WGS sequence"/>
</dbReference>
<evidence type="ECO:0000313" key="1">
    <source>
        <dbReference type="EMBL" id="MBF1305059.1"/>
    </source>
</evidence>
<dbReference type="Pfam" id="PF01597">
    <property type="entry name" value="GCV_H"/>
    <property type="match status" value="1"/>
</dbReference>
<proteinExistence type="predicted"/>
<accession>A0A930E096</accession>
<dbReference type="EMBL" id="JABZRB010000091">
    <property type="protein sequence ID" value="MBF1305059.1"/>
    <property type="molecule type" value="Genomic_DNA"/>
</dbReference>